<dbReference type="Proteomes" id="UP000198561">
    <property type="component" value="Unassembled WGS sequence"/>
</dbReference>
<dbReference type="STRING" id="680127.SAMN05421593_1464"/>
<name>A0A1H6HBK8_CHRCI</name>
<dbReference type="AlphaFoldDB" id="A0A1H6HBK8"/>
<protein>
    <recommendedName>
        <fullName evidence="3">DUF3127 domain-containing protein</fullName>
    </recommendedName>
</protein>
<dbReference type="OrthoDB" id="1260906at2"/>
<evidence type="ECO:0000313" key="2">
    <source>
        <dbReference type="Proteomes" id="UP000198561"/>
    </source>
</evidence>
<evidence type="ECO:0000313" key="1">
    <source>
        <dbReference type="EMBL" id="SEH31508.1"/>
    </source>
</evidence>
<gene>
    <name evidence="1" type="ORF">SAMN05421593_1464</name>
</gene>
<dbReference type="EMBL" id="FNWQ01000002">
    <property type="protein sequence ID" value="SEH31508.1"/>
    <property type="molecule type" value="Genomic_DNA"/>
</dbReference>
<proteinExistence type="predicted"/>
<organism evidence="1 2">
    <name type="scientific">Chryseobacterium culicis</name>
    <dbReference type="NCBI Taxonomy" id="680127"/>
    <lineage>
        <taxon>Bacteria</taxon>
        <taxon>Pseudomonadati</taxon>
        <taxon>Bacteroidota</taxon>
        <taxon>Flavobacteriia</taxon>
        <taxon>Flavobacteriales</taxon>
        <taxon>Weeksellaceae</taxon>
        <taxon>Chryseobacterium group</taxon>
        <taxon>Chryseobacterium</taxon>
    </lineage>
</organism>
<reference evidence="1 2" key="1">
    <citation type="submission" date="2016-10" db="EMBL/GenBank/DDBJ databases">
        <authorList>
            <person name="de Groot N.N."/>
        </authorList>
    </citation>
    <scope>NUCLEOTIDE SEQUENCE [LARGE SCALE GENOMIC DNA]</scope>
    <source>
        <strain evidence="1 2">DSM 23031</strain>
    </source>
</reference>
<dbReference type="RefSeq" id="WP_089690761.1">
    <property type="nucleotide sequence ID" value="NZ_FNWQ01000002.1"/>
</dbReference>
<accession>A0A1H6HBK8</accession>
<sequence>MMKTNVNKSFTMEYDYIIVQSVLTNERGKHGPIHIKPLPGQDPYDENMYVQCSKTMSNDYPVGTKFRIKAKIVYPENKRPFISTHYTWAFDIVED</sequence>
<evidence type="ECO:0008006" key="3">
    <source>
        <dbReference type="Google" id="ProtNLM"/>
    </source>
</evidence>